<dbReference type="PANTHER" id="PTHR11403">
    <property type="entry name" value="CYTOCHROME C OXIDASE SUBUNIT III"/>
    <property type="match status" value="1"/>
</dbReference>
<dbReference type="PROSITE" id="PS50253">
    <property type="entry name" value="COX3"/>
    <property type="match status" value="1"/>
</dbReference>
<dbReference type="InterPro" id="IPR013833">
    <property type="entry name" value="Cyt_c_oxidase_su3_a-hlx"/>
</dbReference>
<dbReference type="InterPro" id="IPR000298">
    <property type="entry name" value="Cyt_c_oxidase-like_su3"/>
</dbReference>
<comment type="subcellular location">
    <subcellularLocation>
        <location evidence="6">Cell membrane</location>
        <topology evidence="6">Multi-pass membrane protein</topology>
    </subcellularLocation>
    <subcellularLocation>
        <location evidence="1">Membrane</location>
        <topology evidence="1">Multi-pass membrane protein</topology>
    </subcellularLocation>
</comment>
<keyword evidence="10" id="KW-1185">Reference proteome</keyword>
<evidence type="ECO:0000256" key="1">
    <source>
        <dbReference type="ARBA" id="ARBA00004141"/>
    </source>
</evidence>
<dbReference type="GO" id="GO:0004129">
    <property type="term" value="F:cytochrome-c oxidase activity"/>
    <property type="evidence" value="ECO:0007669"/>
    <property type="project" value="InterPro"/>
</dbReference>
<sequence length="236" mass="25252">MIVTLVFFAGLMSVAAWWLVRQGLGTKPWLQAQPAAELVATGRPSLPTAKMGLGVFLAVAGLLLSLIISAYVMRMDMADWQPRPVPRLLWANTGVLVFSSAALHWASVAARRGNRPGVQDGLLAGGITALLFLVGQALAWRQLAVAGYRPATNPAEAFFYLITAVHGLHVLGGLVALGRAGTRLQAGASMVKLRAGVELCATYWHFLLLAWVSLFALLAYAPSVTWFVALCSAPFR</sequence>
<gene>
    <name evidence="9" type="ORF">E2C06_30380</name>
</gene>
<dbReference type="SUPFAM" id="SSF81452">
    <property type="entry name" value="Cytochrome c oxidase subunit III-like"/>
    <property type="match status" value="1"/>
</dbReference>
<dbReference type="GO" id="GO:0019646">
    <property type="term" value="P:aerobic electron transport chain"/>
    <property type="evidence" value="ECO:0007669"/>
    <property type="project" value="InterPro"/>
</dbReference>
<dbReference type="InterPro" id="IPR035973">
    <property type="entry name" value="Cyt_c_oxidase_su3-like_sf"/>
</dbReference>
<evidence type="ECO:0000256" key="7">
    <source>
        <dbReference type="SAM" id="Phobius"/>
    </source>
</evidence>
<protein>
    <submittedName>
        <fullName evidence="9">Cytochrome-c oxidase</fullName>
    </submittedName>
</protein>
<feature type="domain" description="Heme-copper oxidase subunit III family profile" evidence="8">
    <location>
        <begin position="1"/>
        <end position="223"/>
    </location>
</feature>
<feature type="transmembrane region" description="Helical" evidence="7">
    <location>
        <begin position="199"/>
        <end position="220"/>
    </location>
</feature>
<proteinExistence type="inferred from homology"/>
<comment type="similarity">
    <text evidence="2 6">Belongs to the cytochrome c oxidase subunit 3 family.</text>
</comment>
<organism evidence="9 10">
    <name type="scientific">Dankookia rubra</name>
    <dbReference type="NCBI Taxonomy" id="1442381"/>
    <lineage>
        <taxon>Bacteria</taxon>
        <taxon>Pseudomonadati</taxon>
        <taxon>Pseudomonadota</taxon>
        <taxon>Alphaproteobacteria</taxon>
        <taxon>Acetobacterales</taxon>
        <taxon>Roseomonadaceae</taxon>
        <taxon>Dankookia</taxon>
    </lineage>
</organism>
<dbReference type="AlphaFoldDB" id="A0A4R5Q7G9"/>
<dbReference type="OrthoDB" id="9808200at2"/>
<comment type="caution">
    <text evidence="9">The sequence shown here is derived from an EMBL/GenBank/DDBJ whole genome shotgun (WGS) entry which is preliminary data.</text>
</comment>
<accession>A0A4R5Q7G9</accession>
<feature type="transmembrane region" description="Helical" evidence="7">
    <location>
        <begin position="121"/>
        <end position="138"/>
    </location>
</feature>
<evidence type="ECO:0000259" key="8">
    <source>
        <dbReference type="PROSITE" id="PS50253"/>
    </source>
</evidence>
<feature type="transmembrane region" description="Helical" evidence="7">
    <location>
        <begin position="53"/>
        <end position="73"/>
    </location>
</feature>
<feature type="transmembrane region" description="Helical" evidence="7">
    <location>
        <begin position="158"/>
        <end position="178"/>
    </location>
</feature>
<evidence type="ECO:0000256" key="3">
    <source>
        <dbReference type="ARBA" id="ARBA00022692"/>
    </source>
</evidence>
<evidence type="ECO:0000256" key="5">
    <source>
        <dbReference type="ARBA" id="ARBA00023136"/>
    </source>
</evidence>
<keyword evidence="3 6" id="KW-0812">Transmembrane</keyword>
<dbReference type="EMBL" id="SMSJ01000093">
    <property type="protein sequence ID" value="TDH58852.1"/>
    <property type="molecule type" value="Genomic_DNA"/>
</dbReference>
<evidence type="ECO:0000256" key="2">
    <source>
        <dbReference type="ARBA" id="ARBA00010581"/>
    </source>
</evidence>
<reference evidence="9 10" key="1">
    <citation type="journal article" date="2016" name="J. Microbiol.">
        <title>Dankookia rubra gen. nov., sp. nov., an alphaproteobacterium isolated from sediment of a shallow stream.</title>
        <authorList>
            <person name="Kim W.H."/>
            <person name="Kim D.H."/>
            <person name="Kang K."/>
            <person name="Ahn T.Y."/>
        </authorList>
    </citation>
    <scope>NUCLEOTIDE SEQUENCE [LARGE SCALE GENOMIC DNA]</scope>
    <source>
        <strain evidence="9 10">JCM30602</strain>
    </source>
</reference>
<dbReference type="InterPro" id="IPR024791">
    <property type="entry name" value="Cyt_c/ubiquinol_Oxase_su3"/>
</dbReference>
<dbReference type="RefSeq" id="WP_133292328.1">
    <property type="nucleotide sequence ID" value="NZ_SMSJ01000093.1"/>
</dbReference>
<dbReference type="Proteomes" id="UP000295096">
    <property type="component" value="Unassembled WGS sequence"/>
</dbReference>
<dbReference type="PANTHER" id="PTHR11403:SF10">
    <property type="entry name" value="CYTOCHROME C OXIDASE"/>
    <property type="match status" value="1"/>
</dbReference>
<evidence type="ECO:0000256" key="6">
    <source>
        <dbReference type="RuleBase" id="RU003376"/>
    </source>
</evidence>
<dbReference type="Pfam" id="PF00510">
    <property type="entry name" value="COX3"/>
    <property type="match status" value="1"/>
</dbReference>
<evidence type="ECO:0000256" key="4">
    <source>
        <dbReference type="ARBA" id="ARBA00022989"/>
    </source>
</evidence>
<keyword evidence="5 7" id="KW-0472">Membrane</keyword>
<evidence type="ECO:0000313" key="10">
    <source>
        <dbReference type="Proteomes" id="UP000295096"/>
    </source>
</evidence>
<evidence type="ECO:0000313" key="9">
    <source>
        <dbReference type="EMBL" id="TDH58852.1"/>
    </source>
</evidence>
<dbReference type="GO" id="GO:0005886">
    <property type="term" value="C:plasma membrane"/>
    <property type="evidence" value="ECO:0007669"/>
    <property type="project" value="UniProtKB-SubCell"/>
</dbReference>
<name>A0A4R5Q7G9_9PROT</name>
<dbReference type="Gene3D" id="1.20.120.80">
    <property type="entry name" value="Cytochrome c oxidase, subunit III, four-helix bundle"/>
    <property type="match status" value="1"/>
</dbReference>
<keyword evidence="4 7" id="KW-1133">Transmembrane helix</keyword>